<dbReference type="RefSeq" id="WP_015194441.1">
    <property type="nucleotide sequence ID" value="NC_019748.1"/>
</dbReference>
<organism evidence="1 2">
    <name type="scientific">Stanieria cyanosphaera (strain ATCC 29371 / PCC 7437)</name>
    <dbReference type="NCBI Taxonomy" id="111780"/>
    <lineage>
        <taxon>Bacteria</taxon>
        <taxon>Bacillati</taxon>
        <taxon>Cyanobacteriota</taxon>
        <taxon>Cyanophyceae</taxon>
        <taxon>Pleurocapsales</taxon>
        <taxon>Dermocarpellaceae</taxon>
        <taxon>Stanieria</taxon>
    </lineage>
</organism>
<reference evidence="2" key="1">
    <citation type="journal article" date="2013" name="Proc. Natl. Acad. Sci. U.S.A.">
        <title>Improving the coverage of the cyanobacterial phylum using diversity-driven genome sequencing.</title>
        <authorList>
            <person name="Shih P.M."/>
            <person name="Wu D."/>
            <person name="Latifi A."/>
            <person name="Axen S.D."/>
            <person name="Fewer D.P."/>
            <person name="Talla E."/>
            <person name="Calteau A."/>
            <person name="Cai F."/>
            <person name="Tandeau de Marsac N."/>
            <person name="Rippka R."/>
            <person name="Herdman M."/>
            <person name="Sivonen K."/>
            <person name="Coursin T."/>
            <person name="Laurent T."/>
            <person name="Goodwin L."/>
            <person name="Nolan M."/>
            <person name="Davenport K.W."/>
            <person name="Han C.S."/>
            <person name="Rubin E.M."/>
            <person name="Eisen J.A."/>
            <person name="Woyke T."/>
            <person name="Gugger M."/>
            <person name="Kerfeld C.A."/>
        </authorList>
    </citation>
    <scope>NUCLEOTIDE SEQUENCE [LARGE SCALE GENOMIC DNA]</scope>
    <source>
        <strain evidence="2">ATCC 29371 / PCC 7437</strain>
    </source>
</reference>
<dbReference type="EMBL" id="CP003653">
    <property type="protein sequence ID" value="AFZ36779.1"/>
    <property type="molecule type" value="Genomic_DNA"/>
</dbReference>
<evidence type="ECO:0000313" key="2">
    <source>
        <dbReference type="Proteomes" id="UP000010473"/>
    </source>
</evidence>
<evidence type="ECO:0000313" key="1">
    <source>
        <dbReference type="EMBL" id="AFZ36779.1"/>
    </source>
</evidence>
<name>K9XXJ4_STAC7</name>
<evidence type="ECO:0008006" key="3">
    <source>
        <dbReference type="Google" id="ProtNLM"/>
    </source>
</evidence>
<dbReference type="OrthoDB" id="9846333at2"/>
<protein>
    <recommendedName>
        <fullName evidence="3">NIL domain-containing protein</fullName>
    </recommendedName>
</protein>
<gene>
    <name evidence="1" type="ordered locus">Sta7437_3272</name>
</gene>
<proteinExistence type="predicted"/>
<dbReference type="AlphaFoldDB" id="K9XXJ4"/>
<dbReference type="STRING" id="111780.Sta7437_3272"/>
<dbReference type="Proteomes" id="UP000010473">
    <property type="component" value="Chromosome"/>
</dbReference>
<dbReference type="HOGENOM" id="CLU_2304288_0_0_3"/>
<keyword evidence="2" id="KW-1185">Reference proteome</keyword>
<dbReference type="KEGG" id="scs:Sta7437_3272"/>
<accession>K9XXJ4</accession>
<sequence>MNNRSQSSLFKLNKNQIATIGLIIKIPKDYLPGKVIINLVALMQIKLNLVGMIAGTETDQFNWLSLKATGTMDNLINSLIYLNSLKIETSFLNFNQNHDN</sequence>